<dbReference type="AlphaFoldDB" id="A0ABD6E6U9"/>
<dbReference type="InterPro" id="IPR023561">
    <property type="entry name" value="Carbonic_anhydrase_a-class"/>
</dbReference>
<dbReference type="Proteomes" id="UP001608902">
    <property type="component" value="Unassembled WGS sequence"/>
</dbReference>
<dbReference type="SUPFAM" id="SSF51069">
    <property type="entry name" value="Carbonic anhydrase"/>
    <property type="match status" value="1"/>
</dbReference>
<dbReference type="Pfam" id="PF00194">
    <property type="entry name" value="Carb_anhydrase"/>
    <property type="match status" value="1"/>
</dbReference>
<evidence type="ECO:0000313" key="4">
    <source>
        <dbReference type="Proteomes" id="UP001608902"/>
    </source>
</evidence>
<name>A0ABD6E6U9_9BILA</name>
<dbReference type="Gene3D" id="3.10.200.10">
    <property type="entry name" value="Alpha carbonic anhydrase"/>
    <property type="match status" value="1"/>
</dbReference>
<dbReference type="PANTHER" id="PTHR18952">
    <property type="entry name" value="CARBONIC ANHYDRASE"/>
    <property type="match status" value="1"/>
</dbReference>
<sequence length="342" mass="39017">MMPWLMTACFYPCIIGPDFWGLVNKHWRMCTAGQMQSPINVEPSALLYDPSLTPVRIEKNTVEADFENMGQLPLVTVNDSSHDYKNVNISGGPSFPYRYRFHHLTVHFGRTSEGGRGSEHTIDRVRFPAEIQFLAYNTDLYANFSEAMSQPRGLLAIAIIIDIGTITNTELRKLTVASQSITYKGWKTTLQNFNVYGFMPKTDDYISYEGSLTFPGCYETVTWIIMNNPIYITLEDLQIWGDLQQTEEKQPNPVLMSPNYRPLKALNGRLIRTNINVKYRPNSTQSCASNIYVDMGYKANPARLSLRLPTKKRGISYISEQNTGTPEMNTFTYDQIQTSDYL</sequence>
<evidence type="ECO:0000256" key="1">
    <source>
        <dbReference type="ARBA" id="ARBA00010718"/>
    </source>
</evidence>
<proteinExistence type="inferred from homology"/>
<dbReference type="InterPro" id="IPR001148">
    <property type="entry name" value="CA_dom"/>
</dbReference>
<evidence type="ECO:0000259" key="2">
    <source>
        <dbReference type="PROSITE" id="PS51144"/>
    </source>
</evidence>
<organism evidence="3 4">
    <name type="scientific">Gnathostoma spinigerum</name>
    <dbReference type="NCBI Taxonomy" id="75299"/>
    <lineage>
        <taxon>Eukaryota</taxon>
        <taxon>Metazoa</taxon>
        <taxon>Ecdysozoa</taxon>
        <taxon>Nematoda</taxon>
        <taxon>Chromadorea</taxon>
        <taxon>Rhabditida</taxon>
        <taxon>Spirurina</taxon>
        <taxon>Gnathostomatomorpha</taxon>
        <taxon>Gnathostomatoidea</taxon>
        <taxon>Gnathostomatidae</taxon>
        <taxon>Gnathostoma</taxon>
    </lineage>
</organism>
<evidence type="ECO:0000313" key="3">
    <source>
        <dbReference type="EMBL" id="MFH4975321.1"/>
    </source>
</evidence>
<feature type="domain" description="Alpha-carbonic anhydrase" evidence="2">
    <location>
        <begin position="2"/>
        <end position="275"/>
    </location>
</feature>
<protein>
    <recommendedName>
        <fullName evidence="2">Alpha-carbonic anhydrase domain-containing protein</fullName>
    </recommendedName>
</protein>
<gene>
    <name evidence="3" type="ORF">AB6A40_002030</name>
</gene>
<keyword evidence="4" id="KW-1185">Reference proteome</keyword>
<dbReference type="EMBL" id="JBGFUD010000840">
    <property type="protein sequence ID" value="MFH4975321.1"/>
    <property type="molecule type" value="Genomic_DNA"/>
</dbReference>
<accession>A0ABD6E6U9</accession>
<dbReference type="SMART" id="SM01057">
    <property type="entry name" value="Carb_anhydrase"/>
    <property type="match status" value="1"/>
</dbReference>
<comment type="caution">
    <text evidence="3">The sequence shown here is derived from an EMBL/GenBank/DDBJ whole genome shotgun (WGS) entry which is preliminary data.</text>
</comment>
<dbReference type="PANTHER" id="PTHR18952:SF208">
    <property type="entry name" value="CARBONIC ANHYDRASE XA-RELATED"/>
    <property type="match status" value="1"/>
</dbReference>
<comment type="similarity">
    <text evidence="1">Belongs to the alpha-carbonic anhydrase family.</text>
</comment>
<reference evidence="3 4" key="1">
    <citation type="submission" date="2024-08" db="EMBL/GenBank/DDBJ databases">
        <title>Gnathostoma spinigerum genome.</title>
        <authorList>
            <person name="Gonzalez-Bertolin B."/>
            <person name="Monzon S."/>
            <person name="Zaballos A."/>
            <person name="Jimenez P."/>
            <person name="Dekumyoy P."/>
            <person name="Varona S."/>
            <person name="Cuesta I."/>
            <person name="Sumanam S."/>
            <person name="Adisakwattana P."/>
            <person name="Gasser R.B."/>
            <person name="Hernandez-Gonzalez A."/>
            <person name="Young N.D."/>
            <person name="Perteguer M.J."/>
        </authorList>
    </citation>
    <scope>NUCLEOTIDE SEQUENCE [LARGE SCALE GENOMIC DNA]</scope>
    <source>
        <strain evidence="3">AL3</strain>
        <tissue evidence="3">Liver</tissue>
    </source>
</reference>
<dbReference type="PROSITE" id="PS51144">
    <property type="entry name" value="ALPHA_CA_2"/>
    <property type="match status" value="1"/>
</dbReference>
<dbReference type="InterPro" id="IPR036398">
    <property type="entry name" value="CA_dom_sf"/>
</dbReference>